<proteinExistence type="inferred from homology"/>
<evidence type="ECO:0000256" key="1">
    <source>
        <dbReference type="ARBA" id="ARBA00006817"/>
    </source>
</evidence>
<dbReference type="InterPro" id="IPR013538">
    <property type="entry name" value="ASHA1/2-like_C"/>
</dbReference>
<evidence type="ECO:0000313" key="3">
    <source>
        <dbReference type="EMBL" id="TYR36201.1"/>
    </source>
</evidence>
<dbReference type="Pfam" id="PF08327">
    <property type="entry name" value="AHSA1"/>
    <property type="match status" value="1"/>
</dbReference>
<name>A0A5D4H568_9SPHI</name>
<keyword evidence="4" id="KW-1185">Reference proteome</keyword>
<sequence length="134" mass="16041">MYTIELINYIKSPVSEVYQTLITAEGLRSIWTRKLTVKADIGFVNQFDFGEEELTEMKILELVENRKIHWECIHSDEEWVGTAVTFELTQKEGITSVVLKHSNWRELTEYYQWCNYNWSMFLLRLKNHCENKRA</sequence>
<dbReference type="Proteomes" id="UP000322362">
    <property type="component" value="Unassembled WGS sequence"/>
</dbReference>
<dbReference type="SUPFAM" id="SSF55961">
    <property type="entry name" value="Bet v1-like"/>
    <property type="match status" value="1"/>
</dbReference>
<accession>A0A5D4H568</accession>
<evidence type="ECO:0000313" key="4">
    <source>
        <dbReference type="Proteomes" id="UP000322362"/>
    </source>
</evidence>
<dbReference type="Gene3D" id="3.30.530.20">
    <property type="match status" value="1"/>
</dbReference>
<organism evidence="3 4">
    <name type="scientific">Sphingobacterium phlebotomi</name>
    <dbReference type="NCBI Taxonomy" id="2605433"/>
    <lineage>
        <taxon>Bacteria</taxon>
        <taxon>Pseudomonadati</taxon>
        <taxon>Bacteroidota</taxon>
        <taxon>Sphingobacteriia</taxon>
        <taxon>Sphingobacteriales</taxon>
        <taxon>Sphingobacteriaceae</taxon>
        <taxon>Sphingobacterium</taxon>
    </lineage>
</organism>
<protein>
    <submittedName>
        <fullName evidence="3">SRPBCC domain-containing protein</fullName>
    </submittedName>
</protein>
<reference evidence="3 4" key="1">
    <citation type="submission" date="2019-08" db="EMBL/GenBank/DDBJ databases">
        <title>Phlebobacter frassis gen. nov. sp. nov., a new member of family Sphingobacteriaceae isolated from sand fly rearing media.</title>
        <authorList>
            <person name="Kakumanu M.L."/>
            <person name="Marayati B.F."/>
            <person name="Wada-Katsumata A."/>
            <person name="Wasserberg G."/>
            <person name="Schal C."/>
            <person name="Apperson C.S."/>
            <person name="Ponnusamy L."/>
        </authorList>
    </citation>
    <scope>NUCLEOTIDE SEQUENCE [LARGE SCALE GENOMIC DNA]</scope>
    <source>
        <strain evidence="3 4">SSI9</strain>
    </source>
</reference>
<comment type="similarity">
    <text evidence="1">Belongs to the AHA1 family.</text>
</comment>
<dbReference type="EMBL" id="VTAV01000005">
    <property type="protein sequence ID" value="TYR36201.1"/>
    <property type="molecule type" value="Genomic_DNA"/>
</dbReference>
<dbReference type="InterPro" id="IPR023393">
    <property type="entry name" value="START-like_dom_sf"/>
</dbReference>
<comment type="caution">
    <text evidence="3">The sequence shown here is derived from an EMBL/GenBank/DDBJ whole genome shotgun (WGS) entry which is preliminary data.</text>
</comment>
<dbReference type="RefSeq" id="WP_148919052.1">
    <property type="nucleotide sequence ID" value="NZ_VTAV01000005.1"/>
</dbReference>
<dbReference type="AlphaFoldDB" id="A0A5D4H568"/>
<feature type="domain" description="Activator of Hsp90 ATPase homologue 1/2-like C-terminal" evidence="2">
    <location>
        <begin position="12"/>
        <end position="128"/>
    </location>
</feature>
<dbReference type="CDD" id="cd07814">
    <property type="entry name" value="SRPBCC_CalC_Aha1-like"/>
    <property type="match status" value="1"/>
</dbReference>
<gene>
    <name evidence="3" type="ORF">FXV77_09795</name>
</gene>
<evidence type="ECO:0000259" key="2">
    <source>
        <dbReference type="Pfam" id="PF08327"/>
    </source>
</evidence>